<keyword evidence="3" id="KW-0804">Transcription</keyword>
<dbReference type="SUPFAM" id="SSF46785">
    <property type="entry name" value="Winged helix' DNA-binding domain"/>
    <property type="match status" value="1"/>
</dbReference>
<dbReference type="PANTHER" id="PTHR42756">
    <property type="entry name" value="TRANSCRIPTIONAL REGULATOR, MARR"/>
    <property type="match status" value="1"/>
</dbReference>
<keyword evidence="2" id="KW-0238">DNA-binding</keyword>
<dbReference type="EMBL" id="JBBMFN010000065">
    <property type="protein sequence ID" value="MEQ2467816.1"/>
    <property type="molecule type" value="Genomic_DNA"/>
</dbReference>
<evidence type="ECO:0000313" key="6">
    <source>
        <dbReference type="Proteomes" id="UP001465426"/>
    </source>
</evidence>
<name>A0ABV1F379_9BACI</name>
<evidence type="ECO:0000256" key="2">
    <source>
        <dbReference type="ARBA" id="ARBA00023125"/>
    </source>
</evidence>
<dbReference type="InterPro" id="IPR036388">
    <property type="entry name" value="WH-like_DNA-bd_sf"/>
</dbReference>
<evidence type="ECO:0000259" key="4">
    <source>
        <dbReference type="PROSITE" id="PS50995"/>
    </source>
</evidence>
<evidence type="ECO:0000256" key="3">
    <source>
        <dbReference type="ARBA" id="ARBA00023163"/>
    </source>
</evidence>
<keyword evidence="1" id="KW-0805">Transcription regulation</keyword>
<reference evidence="5 6" key="1">
    <citation type="submission" date="2024-03" db="EMBL/GenBank/DDBJ databases">
        <title>Human intestinal bacterial collection.</title>
        <authorList>
            <person name="Pauvert C."/>
            <person name="Hitch T.C.A."/>
            <person name="Clavel T."/>
        </authorList>
    </citation>
    <scope>NUCLEOTIDE SEQUENCE [LARGE SCALE GENOMIC DNA]</scope>
    <source>
        <strain evidence="5 6">CLA-SR-H024</strain>
    </source>
</reference>
<dbReference type="InterPro" id="IPR000835">
    <property type="entry name" value="HTH_MarR-typ"/>
</dbReference>
<dbReference type="PANTHER" id="PTHR42756:SF1">
    <property type="entry name" value="TRANSCRIPTIONAL REPRESSOR OF EMRAB OPERON"/>
    <property type="match status" value="1"/>
</dbReference>
<dbReference type="InterPro" id="IPR036390">
    <property type="entry name" value="WH_DNA-bd_sf"/>
</dbReference>
<dbReference type="Pfam" id="PF12802">
    <property type="entry name" value="MarR_2"/>
    <property type="match status" value="1"/>
</dbReference>
<dbReference type="SMART" id="SM00347">
    <property type="entry name" value="HTH_MARR"/>
    <property type="match status" value="1"/>
</dbReference>
<dbReference type="RefSeq" id="WP_239687076.1">
    <property type="nucleotide sequence ID" value="NZ_JBBMFN010000065.1"/>
</dbReference>
<comment type="caution">
    <text evidence="5">The sequence shown here is derived from an EMBL/GenBank/DDBJ whole genome shotgun (WGS) entry which is preliminary data.</text>
</comment>
<evidence type="ECO:0000313" key="5">
    <source>
        <dbReference type="EMBL" id="MEQ2467816.1"/>
    </source>
</evidence>
<evidence type="ECO:0000256" key="1">
    <source>
        <dbReference type="ARBA" id="ARBA00023015"/>
    </source>
</evidence>
<keyword evidence="6" id="KW-1185">Reference proteome</keyword>
<feature type="domain" description="HTH marR-type" evidence="4">
    <location>
        <begin position="1"/>
        <end position="144"/>
    </location>
</feature>
<dbReference type="Gene3D" id="1.10.10.10">
    <property type="entry name" value="Winged helix-like DNA-binding domain superfamily/Winged helix DNA-binding domain"/>
    <property type="match status" value="1"/>
</dbReference>
<accession>A0ABV1F379</accession>
<sequence>MILLDERQFFQKFITFTASVHQLKHALTNDLRPTNLTPIQYNILEYISINEPAIPSDISSCHQMSLPNTSRELKNLMEKNLINKFTDEKDRRKQYIVLSDEGKEVMNLVFHEVEQILKKRIDTLSGEQLQEIATAMELLQNKVFYK</sequence>
<organism evidence="5 6">
    <name type="scientific">Niallia hominis</name>
    <dbReference type="NCBI Taxonomy" id="3133173"/>
    <lineage>
        <taxon>Bacteria</taxon>
        <taxon>Bacillati</taxon>
        <taxon>Bacillota</taxon>
        <taxon>Bacilli</taxon>
        <taxon>Bacillales</taxon>
        <taxon>Bacillaceae</taxon>
        <taxon>Niallia</taxon>
    </lineage>
</organism>
<protein>
    <submittedName>
        <fullName evidence="5">MarR family transcriptional regulator</fullName>
    </submittedName>
</protein>
<gene>
    <name evidence="5" type="ORF">WMO63_19335</name>
</gene>
<proteinExistence type="predicted"/>
<dbReference type="PROSITE" id="PS50995">
    <property type="entry name" value="HTH_MARR_2"/>
    <property type="match status" value="1"/>
</dbReference>
<dbReference type="Proteomes" id="UP001465426">
    <property type="component" value="Unassembled WGS sequence"/>
</dbReference>